<keyword evidence="9 11" id="KW-0472">Membrane</keyword>
<dbReference type="CDD" id="cd03250">
    <property type="entry name" value="ABCC_MRP_domain1"/>
    <property type="match status" value="1"/>
</dbReference>
<dbReference type="PANTHER" id="PTHR24223:SF453">
    <property type="entry name" value="ABC TRANSPORTER"/>
    <property type="match status" value="1"/>
</dbReference>
<evidence type="ECO:0000259" key="12">
    <source>
        <dbReference type="PROSITE" id="PS50893"/>
    </source>
</evidence>
<feature type="transmembrane region" description="Helical" evidence="11">
    <location>
        <begin position="1576"/>
        <end position="1593"/>
    </location>
</feature>
<dbReference type="GO" id="GO:0016491">
    <property type="term" value="F:oxidoreductase activity"/>
    <property type="evidence" value="ECO:0007669"/>
    <property type="project" value="InterPro"/>
</dbReference>
<dbReference type="CDD" id="cd18580">
    <property type="entry name" value="ABC_6TM_ABCC_D2"/>
    <property type="match status" value="1"/>
</dbReference>
<dbReference type="SUPFAM" id="SSF51905">
    <property type="entry name" value="FAD/NAD(P)-binding domain"/>
    <property type="match status" value="1"/>
</dbReference>
<feature type="transmembrane region" description="Helical" evidence="11">
    <location>
        <begin position="1464"/>
        <end position="1497"/>
    </location>
</feature>
<name>A0AAW1QPS6_9CHLO</name>
<keyword evidence="6" id="KW-0547">Nucleotide-binding</keyword>
<protein>
    <submittedName>
        <fullName evidence="14">Uncharacterized protein</fullName>
    </submittedName>
</protein>
<evidence type="ECO:0000256" key="11">
    <source>
        <dbReference type="SAM" id="Phobius"/>
    </source>
</evidence>
<dbReference type="InterPro" id="IPR027417">
    <property type="entry name" value="P-loop_NTPase"/>
</dbReference>
<evidence type="ECO:0000256" key="1">
    <source>
        <dbReference type="ARBA" id="ARBA00004127"/>
    </source>
</evidence>
<dbReference type="Pfam" id="PF00005">
    <property type="entry name" value="ABC_tran"/>
    <property type="match status" value="2"/>
</dbReference>
<keyword evidence="4 11" id="KW-0812">Transmembrane</keyword>
<evidence type="ECO:0000313" key="15">
    <source>
        <dbReference type="Proteomes" id="UP001489004"/>
    </source>
</evidence>
<dbReference type="FunFam" id="3.40.50.300:FF:000074">
    <property type="entry name" value="Multidrug resistance-associated protein 5 isoform 1"/>
    <property type="match status" value="1"/>
</dbReference>
<dbReference type="Gene3D" id="3.50.50.60">
    <property type="entry name" value="FAD/NAD(P)-binding domain"/>
    <property type="match status" value="1"/>
</dbReference>
<dbReference type="InterPro" id="IPR044726">
    <property type="entry name" value="ABCC_6TM_D2"/>
</dbReference>
<dbReference type="InterPro" id="IPR036640">
    <property type="entry name" value="ABC1_TM_sf"/>
</dbReference>
<evidence type="ECO:0000313" key="14">
    <source>
        <dbReference type="EMBL" id="KAK9823485.1"/>
    </source>
</evidence>
<comment type="caution">
    <text evidence="14">The sequence shown here is derived from an EMBL/GenBank/DDBJ whole genome shotgun (WGS) entry which is preliminary data.</text>
</comment>
<feature type="domain" description="ABC transmembrane type-1" evidence="13">
    <location>
        <begin position="1343"/>
        <end position="1625"/>
    </location>
</feature>
<evidence type="ECO:0000256" key="7">
    <source>
        <dbReference type="ARBA" id="ARBA00022840"/>
    </source>
</evidence>
<evidence type="ECO:0000256" key="3">
    <source>
        <dbReference type="ARBA" id="ARBA00022448"/>
    </source>
</evidence>
<keyword evidence="7" id="KW-0067">ATP-binding</keyword>
<dbReference type="GO" id="GO:0016887">
    <property type="term" value="F:ATP hydrolysis activity"/>
    <property type="evidence" value="ECO:0007669"/>
    <property type="project" value="InterPro"/>
</dbReference>
<reference evidence="14 15" key="1">
    <citation type="journal article" date="2024" name="Nat. Commun.">
        <title>Phylogenomics reveals the evolutionary origins of lichenization in chlorophyte algae.</title>
        <authorList>
            <person name="Puginier C."/>
            <person name="Libourel C."/>
            <person name="Otte J."/>
            <person name="Skaloud P."/>
            <person name="Haon M."/>
            <person name="Grisel S."/>
            <person name="Petersen M."/>
            <person name="Berrin J.G."/>
            <person name="Delaux P.M."/>
            <person name="Dal Grande F."/>
            <person name="Keller J."/>
        </authorList>
    </citation>
    <scope>NUCLEOTIDE SEQUENCE [LARGE SCALE GENOMIC DNA]</scope>
    <source>
        <strain evidence="14 15">SAG 2043</strain>
    </source>
</reference>
<dbReference type="SUPFAM" id="SSF90123">
    <property type="entry name" value="ABC transporter transmembrane region"/>
    <property type="match status" value="2"/>
</dbReference>
<organism evidence="14 15">
    <name type="scientific">[Myrmecia] bisecta</name>
    <dbReference type="NCBI Taxonomy" id="41462"/>
    <lineage>
        <taxon>Eukaryota</taxon>
        <taxon>Viridiplantae</taxon>
        <taxon>Chlorophyta</taxon>
        <taxon>core chlorophytes</taxon>
        <taxon>Trebouxiophyceae</taxon>
        <taxon>Trebouxiales</taxon>
        <taxon>Trebouxiaceae</taxon>
        <taxon>Myrmecia</taxon>
    </lineage>
</organism>
<gene>
    <name evidence="14" type="ORF">WJX72_003089</name>
</gene>
<evidence type="ECO:0000256" key="10">
    <source>
        <dbReference type="SAM" id="MobiDB-lite"/>
    </source>
</evidence>
<feature type="domain" description="ABC transmembrane type-1" evidence="13">
    <location>
        <begin position="633"/>
        <end position="904"/>
    </location>
</feature>
<feature type="region of interest" description="Disordered" evidence="10">
    <location>
        <begin position="466"/>
        <end position="497"/>
    </location>
</feature>
<feature type="region of interest" description="Disordered" evidence="10">
    <location>
        <begin position="1281"/>
        <end position="1301"/>
    </location>
</feature>
<keyword evidence="5" id="KW-0677">Repeat</keyword>
<dbReference type="InterPro" id="IPR003593">
    <property type="entry name" value="AAA+_ATPase"/>
</dbReference>
<dbReference type="Proteomes" id="UP001489004">
    <property type="component" value="Unassembled WGS sequence"/>
</dbReference>
<dbReference type="GO" id="GO:0140359">
    <property type="term" value="F:ABC-type transporter activity"/>
    <property type="evidence" value="ECO:0007669"/>
    <property type="project" value="InterPro"/>
</dbReference>
<keyword evidence="3" id="KW-0813">Transport</keyword>
<accession>A0AAW1QPS6</accession>
<comment type="subcellular location">
    <subcellularLocation>
        <location evidence="1">Endomembrane system</location>
        <topology evidence="1">Multi-pass membrane protein</topology>
    </subcellularLocation>
</comment>
<evidence type="ECO:0000256" key="9">
    <source>
        <dbReference type="ARBA" id="ARBA00023136"/>
    </source>
</evidence>
<sequence>MSGTSRRGWAGFGAAYAMLEAGLDVTLLDAAANPGGLSTGWRTVGGRSVEAGIKGFWYQYRNIEALVAALGIPNPFTDWTRSSFFAPDGLQVQSPVFQQQPRLPTPLGNFIYTSRYFTKLPLTDRLTALPLVAPLLEHALDEDSYHHYDNMSAKELFLSSGVSQRLYREFLEPMLLVTLFAPGEQLSAAAALGALYYFVLAHQADFDVRWCRGPVAERIFRPFIGKLEALGGRILAGRRVQRIEAGTAGLPSRVVVSSGDSVEVHECDVLVFSVGVGAMQRIVASSPVLTSQPNFQRIHSLSTVDVVAVRIWLDRHVAVETASNVMAGFDAGMGATFFDLNALQDEYQNEPGAVIEVDFYHATMLLPMTDAEVLEVVQHKYLAACVPGIQQCKVLDSCVLRFPGAVTAFTPGSHQHMPTTLTSLRNTFMAADWLAQGPGTHGAKGLSQEKAYVAGLLAGNEAAKSLGLEPRSDDDSQDLPFTLDDEAEPLQARRRRNRTPHLKSWWQKLIGKGSQGYSQVSSEHDTDDAASSPKEAGRTGEQHCPEEHASFLSWLFFAHVTPFVQLGSRKVLQLGDLWDLRSDDATQGACERFERVRETTKDAFKAPQGVLWRALWRTHKTKLLTATCLESTTVVMLIAKPLLLRQLLLLLEGGGSTGKCLMLAIVMAVMEVIESISNGHYWYLNNRVMLQVKAALINLLYQKSLRISCAVRSDRSMGAIVNLQSNDASKVWNQVIWLNLMWSCPAQVLANLAILMSIMGWAPALAGLLVTIALTPVMGLFSRKMLKIRKEVIHRTDARMELLTEVILGIKAIKLYAWEALWGAKVTQLRDLEMHEISRAAYLDAINSVLFRGGSIMVSIAAFSTHYALGYSLTPAVAFPALALFDAMTWPVGQFPHLVTEFINTLVALNRIQKFVEEDETEQRELLAPAAPGEPAISIRHGTFAWEVGGAPVLTNVEVEVGAGQLVMVVGEVGAGKSSLLAALLGELQGRNADVVVAGSIAYSAQDPWVQNATLRDNITLGQPLDEARYQAVLSACALLPDLALLPAGDQTEIGEKGINLSGGQKHRVTLARSCYAAADVYLLDDPLSAIDAHVGQHVFAHCICGLLGGTTRVLVTHQLQYLPAADLVVVVSQGRLSDIGTYAQLVERGVEFKQFEMQEAAALEGAPSSEYAGSPISRRRSSSGYSDRPLSLDIARRGSSTARSGNLDIAIAGVLGRSAQADSSQARLSPGSPAPIQLDDISNILRTRSGRTEAVNKATPLAAKHENLSLIHSEANGHRHGNNGIANEHDKQLKQPAAAASGKPALDTGQLIEVEERAEGSVAAHVYRSYLAAWGPYYALPALYLGLTGLQQACTIGQSWWLSVWSNATTAAERATGAALDGRFYLTVFLSLGVVALVMQAARSLVLVVGTIAAARRLHERLLAKVLRLPMSFFDSQPTGRLLNRFARDTEAIDVQLSEFINSAIYCIVNVLGSLLVMAVVSPLVIIFALPLIYVYDRTRRLYATTAREVKRLDSLAKSPIFSSFGETLQGLVTVRAFRRQGAMAANNMDLITVSNRAQWAIPLVNRWMAMRMEMIGIAVVFLVTVSASVVLRRSAGLAGLAISAGMNVTFLCQWLVRQVTELEVQMNSVERVVAYTTQFDAEADAILPDRRPPPEWPQQGTVKVEQLVVRYRPDLEPVIRGISFEVRAREKVGVAGRTGCGKSTLMMALFRIVEPCGGRIVIDGIDVGSIGLHDLRSKLALVPQDPVIFSGTVRSNLDPFDRAGSDAAIWAALHKAGMAETLQGLEGGLDAPISEGGNNLSTGQRQLLCMARALLRNARILVLDEATASVDNTTDAMVQQTVRTAFKDCTVLTIAHRLHTIVDSDRILVLDAGRICEFDTPKRLLKNPASVFAKLVQDSSKQHG</sequence>
<evidence type="ECO:0000256" key="5">
    <source>
        <dbReference type="ARBA" id="ARBA00022737"/>
    </source>
</evidence>
<dbReference type="InterPro" id="IPR036188">
    <property type="entry name" value="FAD/NAD-bd_sf"/>
</dbReference>
<dbReference type="PROSITE" id="PS50893">
    <property type="entry name" value="ABC_TRANSPORTER_2"/>
    <property type="match status" value="2"/>
</dbReference>
<dbReference type="InterPro" id="IPR050173">
    <property type="entry name" value="ABC_transporter_C-like"/>
</dbReference>
<feature type="domain" description="ABC transporter" evidence="12">
    <location>
        <begin position="939"/>
        <end position="1159"/>
    </location>
</feature>
<dbReference type="CDD" id="cd03244">
    <property type="entry name" value="ABCC_MRP_domain2"/>
    <property type="match status" value="1"/>
</dbReference>
<feature type="domain" description="ABC transporter" evidence="12">
    <location>
        <begin position="1664"/>
        <end position="1899"/>
    </location>
</feature>
<dbReference type="GO" id="GO:0012505">
    <property type="term" value="C:endomembrane system"/>
    <property type="evidence" value="ECO:0007669"/>
    <property type="project" value="UniProtKB-SubCell"/>
</dbReference>
<dbReference type="EMBL" id="JALJOR010000002">
    <property type="protein sequence ID" value="KAK9823485.1"/>
    <property type="molecule type" value="Genomic_DNA"/>
</dbReference>
<dbReference type="InterPro" id="IPR011527">
    <property type="entry name" value="ABC1_TM_dom"/>
</dbReference>
<dbReference type="FunFam" id="1.20.1560.10:FF:000013">
    <property type="entry name" value="ABC transporter C family member 2"/>
    <property type="match status" value="1"/>
</dbReference>
<dbReference type="Gene3D" id="3.40.50.300">
    <property type="entry name" value="P-loop containing nucleotide triphosphate hydrolases"/>
    <property type="match status" value="2"/>
</dbReference>
<feature type="region of interest" description="Disordered" evidence="10">
    <location>
        <begin position="516"/>
        <end position="543"/>
    </location>
</feature>
<evidence type="ECO:0000256" key="6">
    <source>
        <dbReference type="ARBA" id="ARBA00022741"/>
    </source>
</evidence>
<dbReference type="SUPFAM" id="SSF52540">
    <property type="entry name" value="P-loop containing nucleoside triphosphate hydrolases"/>
    <property type="match status" value="2"/>
</dbReference>
<dbReference type="GO" id="GO:0016020">
    <property type="term" value="C:membrane"/>
    <property type="evidence" value="ECO:0007669"/>
    <property type="project" value="InterPro"/>
</dbReference>
<dbReference type="PROSITE" id="PS50929">
    <property type="entry name" value="ABC_TM1F"/>
    <property type="match status" value="2"/>
</dbReference>
<evidence type="ECO:0000256" key="2">
    <source>
        <dbReference type="ARBA" id="ARBA00009726"/>
    </source>
</evidence>
<dbReference type="InterPro" id="IPR044746">
    <property type="entry name" value="ABCC_6TM_D1"/>
</dbReference>
<dbReference type="CDD" id="cd18579">
    <property type="entry name" value="ABC_6TM_ABCC_D1"/>
    <property type="match status" value="1"/>
</dbReference>
<dbReference type="PANTHER" id="PTHR24223">
    <property type="entry name" value="ATP-BINDING CASSETTE SUB-FAMILY C"/>
    <property type="match status" value="1"/>
</dbReference>
<evidence type="ECO:0000256" key="4">
    <source>
        <dbReference type="ARBA" id="ARBA00022692"/>
    </source>
</evidence>
<comment type="similarity">
    <text evidence="2">Belongs to the ABC transporter superfamily. ABCC family. Conjugate transporter (TC 3.A.1.208) subfamily.</text>
</comment>
<dbReference type="Pfam" id="PF01593">
    <property type="entry name" value="Amino_oxidase"/>
    <property type="match status" value="1"/>
</dbReference>
<dbReference type="FunFam" id="3.40.50.300:FF:000997">
    <property type="entry name" value="Multidrug resistance-associated protein 1"/>
    <property type="match status" value="1"/>
</dbReference>
<keyword evidence="15" id="KW-1185">Reference proteome</keyword>
<dbReference type="Gene3D" id="1.20.1560.10">
    <property type="entry name" value="ABC transporter type 1, transmembrane domain"/>
    <property type="match status" value="2"/>
</dbReference>
<feature type="transmembrane region" description="Helical" evidence="11">
    <location>
        <begin position="761"/>
        <end position="781"/>
    </location>
</feature>
<evidence type="ECO:0000259" key="13">
    <source>
        <dbReference type="PROSITE" id="PS50929"/>
    </source>
</evidence>
<proteinExistence type="inferred from homology"/>
<dbReference type="Pfam" id="PF00664">
    <property type="entry name" value="ABC_membrane"/>
    <property type="match status" value="2"/>
</dbReference>
<feature type="region of interest" description="Disordered" evidence="10">
    <location>
        <begin position="1167"/>
        <end position="1191"/>
    </location>
</feature>
<dbReference type="GO" id="GO:0005524">
    <property type="term" value="F:ATP binding"/>
    <property type="evidence" value="ECO:0007669"/>
    <property type="project" value="UniProtKB-KW"/>
</dbReference>
<keyword evidence="8 11" id="KW-1133">Transmembrane helix</keyword>
<evidence type="ECO:0000256" key="8">
    <source>
        <dbReference type="ARBA" id="ARBA00022989"/>
    </source>
</evidence>
<dbReference type="SMART" id="SM00382">
    <property type="entry name" value="AAA"/>
    <property type="match status" value="2"/>
</dbReference>
<dbReference type="InterPro" id="IPR002937">
    <property type="entry name" value="Amino_oxidase"/>
</dbReference>
<dbReference type="InterPro" id="IPR003439">
    <property type="entry name" value="ABC_transporter-like_ATP-bd"/>
</dbReference>